<evidence type="ECO:0000256" key="8">
    <source>
        <dbReference type="ARBA" id="ARBA00023284"/>
    </source>
</evidence>
<sequence length="156" mass="17595">MATHLKEGDKAPVFSGVDQDGNKIALKDFKGQKVVLYFYPEDGTPTCTIQACNLRDHYALLKKEGLVVIGVSPDEVAKHKKFEQKFSLPFPLIADPKHTIIDKYGVWGEKKLFGHKYMGLHRTTFVIDENGVIKKIFLKPKSAKHAEEIIKSLNEV</sequence>
<protein>
    <recommendedName>
        <fullName evidence="3">thioredoxin-dependent peroxiredoxin</fullName>
        <ecNumber evidence="3">1.11.1.24</ecNumber>
    </recommendedName>
    <alternativeName>
        <fullName evidence="9">Thioredoxin peroxidase</fullName>
    </alternativeName>
    <alternativeName>
        <fullName evidence="11">Thioredoxin-dependent peroxiredoxin Bcp</fullName>
    </alternativeName>
</protein>
<evidence type="ECO:0000256" key="9">
    <source>
        <dbReference type="ARBA" id="ARBA00032824"/>
    </source>
</evidence>
<dbReference type="GO" id="GO:0045454">
    <property type="term" value="P:cell redox homeostasis"/>
    <property type="evidence" value="ECO:0007669"/>
    <property type="project" value="TreeGrafter"/>
</dbReference>
<dbReference type="InterPro" id="IPR036249">
    <property type="entry name" value="Thioredoxin-like_sf"/>
</dbReference>
<evidence type="ECO:0000259" key="14">
    <source>
        <dbReference type="PROSITE" id="PS51352"/>
    </source>
</evidence>
<evidence type="ECO:0000313" key="16">
    <source>
        <dbReference type="Proteomes" id="UP000077667"/>
    </source>
</evidence>
<comment type="catalytic activity">
    <reaction evidence="12">
        <text>a hydroperoxide + [thioredoxin]-dithiol = an alcohol + [thioredoxin]-disulfide + H2O</text>
        <dbReference type="Rhea" id="RHEA:62620"/>
        <dbReference type="Rhea" id="RHEA-COMP:10698"/>
        <dbReference type="Rhea" id="RHEA-COMP:10700"/>
        <dbReference type="ChEBI" id="CHEBI:15377"/>
        <dbReference type="ChEBI" id="CHEBI:29950"/>
        <dbReference type="ChEBI" id="CHEBI:30879"/>
        <dbReference type="ChEBI" id="CHEBI:35924"/>
        <dbReference type="ChEBI" id="CHEBI:50058"/>
        <dbReference type="EC" id="1.11.1.24"/>
    </reaction>
</comment>
<dbReference type="FunFam" id="3.40.30.10:FF:000007">
    <property type="entry name" value="Thioredoxin-dependent thiol peroxidase"/>
    <property type="match status" value="1"/>
</dbReference>
<dbReference type="OrthoDB" id="9812811at2"/>
<evidence type="ECO:0000256" key="2">
    <source>
        <dbReference type="ARBA" id="ARBA00011245"/>
    </source>
</evidence>
<dbReference type="GO" id="GO:0008379">
    <property type="term" value="F:thioredoxin peroxidase activity"/>
    <property type="evidence" value="ECO:0007669"/>
    <property type="project" value="TreeGrafter"/>
</dbReference>
<keyword evidence="4" id="KW-0575">Peroxidase</keyword>
<gene>
    <name evidence="15" type="ORF">A8C56_22105</name>
</gene>
<accession>A0A1A9I6S5</accession>
<dbReference type="PANTHER" id="PTHR42801:SF4">
    <property type="entry name" value="AHPC_TSA FAMILY PROTEIN"/>
    <property type="match status" value="1"/>
</dbReference>
<dbReference type="InterPro" id="IPR050924">
    <property type="entry name" value="Peroxiredoxin_BCP/PrxQ"/>
</dbReference>
<evidence type="ECO:0000256" key="13">
    <source>
        <dbReference type="PIRSR" id="PIRSR000239-1"/>
    </source>
</evidence>
<reference evidence="15 16" key="1">
    <citation type="submission" date="2016-05" db="EMBL/GenBank/DDBJ databases">
        <title>Niabella ginsenosidivorans BS26 whole genome sequencing.</title>
        <authorList>
            <person name="Im W.T."/>
            <person name="Siddiqi M.Z."/>
        </authorList>
    </citation>
    <scope>NUCLEOTIDE SEQUENCE [LARGE SCALE GENOMIC DNA]</scope>
    <source>
        <strain evidence="15 16">BS26</strain>
    </source>
</reference>
<comment type="function">
    <text evidence="1">Thiol-specific peroxidase that catalyzes the reduction of hydrogen peroxide and organic hydroperoxides to water and alcohols, respectively. Plays a role in cell protection against oxidative stress by detoxifying peroxides and as sensor of hydrogen peroxide-mediated signaling events.</text>
</comment>
<keyword evidence="6" id="KW-0560">Oxidoreductase</keyword>
<keyword evidence="7" id="KW-1015">Disulfide bond</keyword>
<dbReference type="GO" id="GO:0034599">
    <property type="term" value="P:cellular response to oxidative stress"/>
    <property type="evidence" value="ECO:0007669"/>
    <property type="project" value="TreeGrafter"/>
</dbReference>
<keyword evidence="5" id="KW-0049">Antioxidant</keyword>
<proteinExistence type="inferred from homology"/>
<feature type="domain" description="Thioredoxin" evidence="14">
    <location>
        <begin position="5"/>
        <end position="156"/>
    </location>
</feature>
<comment type="subunit">
    <text evidence="2">Monomer.</text>
</comment>
<keyword evidence="8" id="KW-0676">Redox-active center</keyword>
<dbReference type="InterPro" id="IPR024706">
    <property type="entry name" value="Peroxiredoxin_AhpC-typ"/>
</dbReference>
<evidence type="ECO:0000256" key="10">
    <source>
        <dbReference type="ARBA" id="ARBA00038489"/>
    </source>
</evidence>
<feature type="active site" description="Cysteine sulfenic acid (-SOH) intermediate; for peroxidase activity" evidence="13">
    <location>
        <position position="47"/>
    </location>
</feature>
<dbReference type="Gene3D" id="3.40.30.10">
    <property type="entry name" value="Glutaredoxin"/>
    <property type="match status" value="1"/>
</dbReference>
<evidence type="ECO:0000256" key="4">
    <source>
        <dbReference type="ARBA" id="ARBA00022559"/>
    </source>
</evidence>
<evidence type="ECO:0000256" key="7">
    <source>
        <dbReference type="ARBA" id="ARBA00023157"/>
    </source>
</evidence>
<evidence type="ECO:0000256" key="11">
    <source>
        <dbReference type="ARBA" id="ARBA00042639"/>
    </source>
</evidence>
<evidence type="ECO:0000256" key="6">
    <source>
        <dbReference type="ARBA" id="ARBA00023002"/>
    </source>
</evidence>
<comment type="similarity">
    <text evidence="10">Belongs to the peroxiredoxin family. BCP/PrxQ subfamily.</text>
</comment>
<evidence type="ECO:0000313" key="15">
    <source>
        <dbReference type="EMBL" id="ANH83316.1"/>
    </source>
</evidence>
<dbReference type="GO" id="GO:0005737">
    <property type="term" value="C:cytoplasm"/>
    <property type="evidence" value="ECO:0007669"/>
    <property type="project" value="TreeGrafter"/>
</dbReference>
<dbReference type="InterPro" id="IPR000866">
    <property type="entry name" value="AhpC/TSA"/>
</dbReference>
<keyword evidence="16" id="KW-1185">Reference proteome</keyword>
<name>A0A1A9I6S5_9BACT</name>
<dbReference type="NCBIfam" id="NF006960">
    <property type="entry name" value="PRK09437.1"/>
    <property type="match status" value="1"/>
</dbReference>
<dbReference type="PANTHER" id="PTHR42801">
    <property type="entry name" value="THIOREDOXIN-DEPENDENT PEROXIDE REDUCTASE"/>
    <property type="match status" value="1"/>
</dbReference>
<dbReference type="SUPFAM" id="SSF52833">
    <property type="entry name" value="Thioredoxin-like"/>
    <property type="match status" value="1"/>
</dbReference>
<dbReference type="KEGG" id="nia:A8C56_22105"/>
<evidence type="ECO:0000256" key="5">
    <source>
        <dbReference type="ARBA" id="ARBA00022862"/>
    </source>
</evidence>
<dbReference type="Proteomes" id="UP000077667">
    <property type="component" value="Chromosome"/>
</dbReference>
<dbReference type="InterPro" id="IPR013766">
    <property type="entry name" value="Thioredoxin_domain"/>
</dbReference>
<dbReference type="AlphaFoldDB" id="A0A1A9I6S5"/>
<dbReference type="PIRSF" id="PIRSF000239">
    <property type="entry name" value="AHPC"/>
    <property type="match status" value="1"/>
</dbReference>
<dbReference type="PROSITE" id="PS51352">
    <property type="entry name" value="THIOREDOXIN_2"/>
    <property type="match status" value="1"/>
</dbReference>
<evidence type="ECO:0000256" key="12">
    <source>
        <dbReference type="ARBA" id="ARBA00049091"/>
    </source>
</evidence>
<dbReference type="RefSeq" id="WP_067760767.1">
    <property type="nucleotide sequence ID" value="NZ_CP015772.1"/>
</dbReference>
<dbReference type="EMBL" id="CP015772">
    <property type="protein sequence ID" value="ANH83316.1"/>
    <property type="molecule type" value="Genomic_DNA"/>
</dbReference>
<dbReference type="STRING" id="1176587.A8C56_22105"/>
<evidence type="ECO:0000256" key="1">
    <source>
        <dbReference type="ARBA" id="ARBA00003330"/>
    </source>
</evidence>
<dbReference type="Pfam" id="PF00578">
    <property type="entry name" value="AhpC-TSA"/>
    <property type="match status" value="1"/>
</dbReference>
<dbReference type="CDD" id="cd03017">
    <property type="entry name" value="PRX_BCP"/>
    <property type="match status" value="1"/>
</dbReference>
<dbReference type="EC" id="1.11.1.24" evidence="3"/>
<organism evidence="15 16">
    <name type="scientific">Niabella ginsenosidivorans</name>
    <dbReference type="NCBI Taxonomy" id="1176587"/>
    <lineage>
        <taxon>Bacteria</taxon>
        <taxon>Pseudomonadati</taxon>
        <taxon>Bacteroidota</taxon>
        <taxon>Chitinophagia</taxon>
        <taxon>Chitinophagales</taxon>
        <taxon>Chitinophagaceae</taxon>
        <taxon>Niabella</taxon>
    </lineage>
</organism>
<evidence type="ECO:0000256" key="3">
    <source>
        <dbReference type="ARBA" id="ARBA00013017"/>
    </source>
</evidence>